<comment type="caution">
    <text evidence="1">The sequence shown here is derived from an EMBL/GenBank/DDBJ whole genome shotgun (WGS) entry which is preliminary data.</text>
</comment>
<evidence type="ECO:0000313" key="1">
    <source>
        <dbReference type="EMBL" id="MDT0636300.1"/>
    </source>
</evidence>
<name>A0ABU3C440_9GAMM</name>
<keyword evidence="2" id="KW-1185">Reference proteome</keyword>
<protein>
    <submittedName>
        <fullName evidence="1">Cytoplasmic protein</fullName>
    </submittedName>
</protein>
<reference evidence="1 2" key="1">
    <citation type="submission" date="2023-09" db="EMBL/GenBank/DDBJ databases">
        <authorList>
            <person name="Rey-Velasco X."/>
        </authorList>
    </citation>
    <scope>NUCLEOTIDE SEQUENCE [LARGE SCALE GENOMIC DNA]</scope>
    <source>
        <strain evidence="1 2">W335</strain>
    </source>
</reference>
<dbReference type="Proteomes" id="UP001251857">
    <property type="component" value="Unassembled WGS sequence"/>
</dbReference>
<evidence type="ECO:0000313" key="2">
    <source>
        <dbReference type="Proteomes" id="UP001251857"/>
    </source>
</evidence>
<organism evidence="1 2">
    <name type="scientific">Spectribacter hydrogenoxidans</name>
    <dbReference type="NCBI Taxonomy" id="3075608"/>
    <lineage>
        <taxon>Bacteria</taxon>
        <taxon>Pseudomonadati</taxon>
        <taxon>Pseudomonadota</taxon>
        <taxon>Gammaproteobacteria</taxon>
        <taxon>Salinisphaerales</taxon>
        <taxon>Salinisphaeraceae</taxon>
        <taxon>Spectribacter</taxon>
    </lineage>
</organism>
<proteinExistence type="predicted"/>
<dbReference type="RefSeq" id="WP_311654194.1">
    <property type="nucleotide sequence ID" value="NZ_JAVRIB010000025.1"/>
</dbReference>
<accession>A0ABU3C440</accession>
<sequence>MTDTKTLEKIHKTSHDHRQTILASKVLGCFYCLHQFAPSDIDDWWDEDEAGVGHTATCPACGIDSVIGDGAGWSVDAELLTAMKAHFFWPD</sequence>
<gene>
    <name evidence="1" type="ORF">RM532_15210</name>
</gene>
<dbReference type="EMBL" id="JAVRIB010000025">
    <property type="protein sequence ID" value="MDT0636300.1"/>
    <property type="molecule type" value="Genomic_DNA"/>
</dbReference>